<dbReference type="RefSeq" id="WP_201916677.1">
    <property type="nucleotide sequence ID" value="NZ_BAABAX010000021.1"/>
</dbReference>
<comment type="catalytic activity">
    <reaction evidence="9 10">
        <text>Release of signal peptides from bacterial membrane prolipoproteins. Hydrolyzes -Xaa-Yaa-Zaa-|-(S,diacylglyceryl)Cys-, in which Xaa is hydrophobic (preferably Leu), and Yaa (Ala or Ser) and Zaa (Gly or Ala) have small, neutral side chains.</text>
        <dbReference type="EC" id="3.4.23.36"/>
    </reaction>
</comment>
<feature type="transmembrane region" description="Helical" evidence="9">
    <location>
        <begin position="98"/>
        <end position="118"/>
    </location>
</feature>
<evidence type="ECO:0000256" key="7">
    <source>
        <dbReference type="ARBA" id="ARBA00022989"/>
    </source>
</evidence>
<evidence type="ECO:0000256" key="11">
    <source>
        <dbReference type="RuleBase" id="RU004181"/>
    </source>
</evidence>
<dbReference type="Proteomes" id="UP000651057">
    <property type="component" value="Unassembled WGS sequence"/>
</dbReference>
<comment type="function">
    <text evidence="9 10">This protein specifically catalyzes the removal of signal peptides from prolipoproteins.</text>
</comment>
<dbReference type="GO" id="GO:0004190">
    <property type="term" value="F:aspartic-type endopeptidase activity"/>
    <property type="evidence" value="ECO:0007669"/>
    <property type="project" value="UniProtKB-UniRule"/>
</dbReference>
<keyword evidence="4 9" id="KW-0812">Transmembrane</keyword>
<comment type="caution">
    <text evidence="12">The sequence shown here is derived from an EMBL/GenBank/DDBJ whole genome shotgun (WGS) entry which is preliminary data.</text>
</comment>
<evidence type="ECO:0000256" key="3">
    <source>
        <dbReference type="ARBA" id="ARBA00022670"/>
    </source>
</evidence>
<sequence length="176" mass="19546">MKVSKKTRIIAILSLVFLNISCDQISKSIVRKTIEPYERIEVLKNNFVLTKVENTGAAYSLGSDLTPVLKILVLQILPILVLLLLLRLLLIKVNYSKTTIIGLAFIIGGGIGNLFDRIVYGSVTDFLIMDLGIIKTEIFNIADVSIMTGSVLIILSTFLSKNETFFTQKTSIHELD</sequence>
<evidence type="ECO:0000256" key="5">
    <source>
        <dbReference type="ARBA" id="ARBA00022750"/>
    </source>
</evidence>
<feature type="active site" evidence="9">
    <location>
        <position position="143"/>
    </location>
</feature>
<name>A0A937D8D2_9FLAO</name>
<evidence type="ECO:0000256" key="8">
    <source>
        <dbReference type="ARBA" id="ARBA00023136"/>
    </source>
</evidence>
<dbReference type="GO" id="GO:0006508">
    <property type="term" value="P:proteolysis"/>
    <property type="evidence" value="ECO:0007669"/>
    <property type="project" value="UniProtKB-KW"/>
</dbReference>
<protein>
    <recommendedName>
        <fullName evidence="9">Lipoprotein signal peptidase</fullName>
        <ecNumber evidence="9">3.4.23.36</ecNumber>
    </recommendedName>
    <alternativeName>
        <fullName evidence="9">Prolipoprotein signal peptidase</fullName>
    </alternativeName>
    <alternativeName>
        <fullName evidence="9">Signal peptidase II</fullName>
        <shortName evidence="9">SPase II</shortName>
    </alternativeName>
</protein>
<dbReference type="NCBIfam" id="TIGR00077">
    <property type="entry name" value="lspA"/>
    <property type="match status" value="1"/>
</dbReference>
<dbReference type="HAMAP" id="MF_00161">
    <property type="entry name" value="LspA"/>
    <property type="match status" value="1"/>
</dbReference>
<dbReference type="PRINTS" id="PR00781">
    <property type="entry name" value="LIPOSIGPTASE"/>
</dbReference>
<dbReference type="Pfam" id="PF01252">
    <property type="entry name" value="Peptidase_A8"/>
    <property type="match status" value="1"/>
</dbReference>
<feature type="transmembrane region" description="Helical" evidence="9">
    <location>
        <begin position="68"/>
        <end position="86"/>
    </location>
</feature>
<keyword evidence="13" id="KW-1185">Reference proteome</keyword>
<dbReference type="InterPro" id="IPR001872">
    <property type="entry name" value="Peptidase_A8"/>
</dbReference>
<proteinExistence type="inferred from homology"/>
<accession>A0A937D8D2</accession>
<dbReference type="PANTHER" id="PTHR33695">
    <property type="entry name" value="LIPOPROTEIN SIGNAL PEPTIDASE"/>
    <property type="match status" value="1"/>
</dbReference>
<gene>
    <name evidence="9 12" type="primary">lspA</name>
    <name evidence="12" type="ORF">JJQ60_03535</name>
</gene>
<evidence type="ECO:0000256" key="10">
    <source>
        <dbReference type="RuleBase" id="RU000594"/>
    </source>
</evidence>
<dbReference type="AlphaFoldDB" id="A0A937D8D2"/>
<dbReference type="PROSITE" id="PS00855">
    <property type="entry name" value="SPASE_II"/>
    <property type="match status" value="1"/>
</dbReference>
<dbReference type="GO" id="GO:0005886">
    <property type="term" value="C:plasma membrane"/>
    <property type="evidence" value="ECO:0007669"/>
    <property type="project" value="UniProtKB-SubCell"/>
</dbReference>
<keyword evidence="6 9" id="KW-0378">Hydrolase</keyword>
<keyword evidence="5 9" id="KW-0064">Aspartyl protease</keyword>
<evidence type="ECO:0000256" key="1">
    <source>
        <dbReference type="ARBA" id="ARBA00006139"/>
    </source>
</evidence>
<evidence type="ECO:0000256" key="4">
    <source>
        <dbReference type="ARBA" id="ARBA00022692"/>
    </source>
</evidence>
<keyword evidence="8 9" id="KW-0472">Membrane</keyword>
<keyword evidence="3 9" id="KW-0645">Protease</keyword>
<comment type="pathway">
    <text evidence="9">Protein modification; lipoprotein biosynthesis (signal peptide cleavage).</text>
</comment>
<evidence type="ECO:0000256" key="2">
    <source>
        <dbReference type="ARBA" id="ARBA00022475"/>
    </source>
</evidence>
<evidence type="ECO:0000256" key="6">
    <source>
        <dbReference type="ARBA" id="ARBA00022801"/>
    </source>
</evidence>
<dbReference type="EMBL" id="JAERQJ010000001">
    <property type="protein sequence ID" value="MBL0682572.1"/>
    <property type="molecule type" value="Genomic_DNA"/>
</dbReference>
<keyword evidence="2 9" id="KW-1003">Cell membrane</keyword>
<dbReference type="EC" id="3.4.23.36" evidence="9"/>
<feature type="transmembrane region" description="Helical" evidence="9">
    <location>
        <begin position="138"/>
        <end position="159"/>
    </location>
</feature>
<feature type="active site" evidence="9">
    <location>
        <position position="125"/>
    </location>
</feature>
<keyword evidence="7 9" id="KW-1133">Transmembrane helix</keyword>
<dbReference type="PANTHER" id="PTHR33695:SF1">
    <property type="entry name" value="LIPOPROTEIN SIGNAL PEPTIDASE"/>
    <property type="match status" value="1"/>
</dbReference>
<comment type="caution">
    <text evidence="9">Lacks conserved residue(s) required for the propagation of feature annotation.</text>
</comment>
<organism evidence="12 13">
    <name type="scientific">Aquimarina mytili</name>
    <dbReference type="NCBI Taxonomy" id="874423"/>
    <lineage>
        <taxon>Bacteria</taxon>
        <taxon>Pseudomonadati</taxon>
        <taxon>Bacteroidota</taxon>
        <taxon>Flavobacteriia</taxon>
        <taxon>Flavobacteriales</taxon>
        <taxon>Flavobacteriaceae</taxon>
        <taxon>Aquimarina</taxon>
    </lineage>
</organism>
<evidence type="ECO:0000313" key="13">
    <source>
        <dbReference type="Proteomes" id="UP000651057"/>
    </source>
</evidence>
<reference evidence="12" key="1">
    <citation type="submission" date="2021-01" db="EMBL/GenBank/DDBJ databases">
        <authorList>
            <person name="Zhong Y.L."/>
        </authorList>
    </citation>
    <scope>NUCLEOTIDE SEQUENCE</scope>
    <source>
        <strain evidence="12">KCTC 23302</strain>
    </source>
</reference>
<evidence type="ECO:0000256" key="9">
    <source>
        <dbReference type="HAMAP-Rule" id="MF_00161"/>
    </source>
</evidence>
<comment type="similarity">
    <text evidence="1 9 11">Belongs to the peptidase A8 family.</text>
</comment>
<comment type="subcellular location">
    <subcellularLocation>
        <location evidence="9">Cell membrane</location>
        <topology evidence="9">Multi-pass membrane protein</topology>
    </subcellularLocation>
</comment>
<evidence type="ECO:0000313" key="12">
    <source>
        <dbReference type="EMBL" id="MBL0682572.1"/>
    </source>
</evidence>